<reference evidence="4" key="1">
    <citation type="submission" date="2021-01" db="EMBL/GenBank/DDBJ databases">
        <title>Modified the classification status of verrucomicrobia.</title>
        <authorList>
            <person name="Feng X."/>
        </authorList>
    </citation>
    <scope>NUCLEOTIDE SEQUENCE</scope>
    <source>
        <strain evidence="4">_KCTC 22039</strain>
    </source>
</reference>
<dbReference type="InterPro" id="IPR002347">
    <property type="entry name" value="SDR_fam"/>
</dbReference>
<proteinExistence type="inferred from homology"/>
<evidence type="ECO:0000256" key="2">
    <source>
        <dbReference type="ARBA" id="ARBA00023002"/>
    </source>
</evidence>
<evidence type="ECO:0000313" key="5">
    <source>
        <dbReference type="Proteomes" id="UP000624703"/>
    </source>
</evidence>
<evidence type="ECO:0000313" key="4">
    <source>
        <dbReference type="EMBL" id="MBK1791561.1"/>
    </source>
</evidence>
<dbReference type="Pfam" id="PF00106">
    <property type="entry name" value="adh_short"/>
    <property type="match status" value="1"/>
</dbReference>
<dbReference type="SUPFAM" id="SSF51735">
    <property type="entry name" value="NAD(P)-binding Rossmann-fold domains"/>
    <property type="match status" value="1"/>
</dbReference>
<dbReference type="PANTHER" id="PTHR44196">
    <property type="entry name" value="DEHYDROGENASE/REDUCTASE SDR FAMILY MEMBER 7B"/>
    <property type="match status" value="1"/>
</dbReference>
<keyword evidence="2" id="KW-0560">Oxidoreductase</keyword>
<dbReference type="PROSITE" id="PS00061">
    <property type="entry name" value="ADH_SHORT"/>
    <property type="match status" value="1"/>
</dbReference>
<dbReference type="RefSeq" id="WP_200311561.1">
    <property type="nucleotide sequence ID" value="NZ_JAENIM010000039.1"/>
</dbReference>
<dbReference type="PANTHER" id="PTHR44196:SF2">
    <property type="entry name" value="SHORT-CHAIN DEHYDROGENASE-RELATED"/>
    <property type="match status" value="1"/>
</dbReference>
<accession>A0A8J7SK78</accession>
<gene>
    <name evidence="4" type="ORF">JIN82_10400</name>
</gene>
<sequence>MLAEAKYQCALVTGASAGLGAEFASQFAPDCASMVLVARRGERLLALANELEGRHSGLKVYCFAVDLCSIDQRQKFFSRLKSKGLQPDLLVNNAGMGDVGAFASSDWGKIQSMMDLNMDALTHCCHQFLPAMIAEQKGAIVNVSSLAATLPIPDFAVYAATKAYVSSFSEALSIELADHGVNVLAVCPGPVHTEFGETAKRGEQDRNVPGREYFYVEAQQVVSESIWALETGRTRVFPSLKITLAAVLIAATPLFLLRKVMANTSS</sequence>
<dbReference type="EMBL" id="JAENIM010000039">
    <property type="protein sequence ID" value="MBK1791561.1"/>
    <property type="molecule type" value="Genomic_DNA"/>
</dbReference>
<dbReference type="GO" id="GO:0016491">
    <property type="term" value="F:oxidoreductase activity"/>
    <property type="evidence" value="ECO:0007669"/>
    <property type="project" value="UniProtKB-KW"/>
</dbReference>
<keyword evidence="5" id="KW-1185">Reference proteome</keyword>
<dbReference type="GO" id="GO:0016020">
    <property type="term" value="C:membrane"/>
    <property type="evidence" value="ECO:0007669"/>
    <property type="project" value="TreeGrafter"/>
</dbReference>
<dbReference type="Gene3D" id="3.40.50.720">
    <property type="entry name" value="NAD(P)-binding Rossmann-like Domain"/>
    <property type="match status" value="1"/>
</dbReference>
<evidence type="ECO:0000256" key="1">
    <source>
        <dbReference type="ARBA" id="ARBA00006484"/>
    </source>
</evidence>
<dbReference type="InterPro" id="IPR036291">
    <property type="entry name" value="NAD(P)-bd_dom_sf"/>
</dbReference>
<evidence type="ECO:0000256" key="3">
    <source>
        <dbReference type="RuleBase" id="RU000363"/>
    </source>
</evidence>
<dbReference type="AlphaFoldDB" id="A0A8J7SK78"/>
<dbReference type="InterPro" id="IPR020904">
    <property type="entry name" value="Sc_DH/Rdtase_CS"/>
</dbReference>
<protein>
    <submittedName>
        <fullName evidence="4">SDR family oxidoreductase</fullName>
    </submittedName>
</protein>
<comment type="caution">
    <text evidence="4">The sequence shown here is derived from an EMBL/GenBank/DDBJ whole genome shotgun (WGS) entry which is preliminary data.</text>
</comment>
<name>A0A8J7SK78_9BACT</name>
<dbReference type="CDD" id="cd05233">
    <property type="entry name" value="SDR_c"/>
    <property type="match status" value="1"/>
</dbReference>
<dbReference type="PRINTS" id="PR00080">
    <property type="entry name" value="SDRFAMILY"/>
</dbReference>
<comment type="similarity">
    <text evidence="1 3">Belongs to the short-chain dehydrogenases/reductases (SDR) family.</text>
</comment>
<dbReference type="PRINTS" id="PR00081">
    <property type="entry name" value="GDHRDH"/>
</dbReference>
<organism evidence="4 5">
    <name type="scientific">Persicirhabdus sediminis</name>
    <dbReference type="NCBI Taxonomy" id="454144"/>
    <lineage>
        <taxon>Bacteria</taxon>
        <taxon>Pseudomonadati</taxon>
        <taxon>Verrucomicrobiota</taxon>
        <taxon>Verrucomicrobiia</taxon>
        <taxon>Verrucomicrobiales</taxon>
        <taxon>Verrucomicrobiaceae</taxon>
        <taxon>Persicirhabdus</taxon>
    </lineage>
</organism>
<dbReference type="PIRSF" id="PIRSF000126">
    <property type="entry name" value="11-beta-HSD1"/>
    <property type="match status" value="1"/>
</dbReference>
<dbReference type="Proteomes" id="UP000624703">
    <property type="component" value="Unassembled WGS sequence"/>
</dbReference>